<organism evidence="1 2">
    <name type="scientific">Caldibacillus thermoamylovorans</name>
    <dbReference type="NCBI Taxonomy" id="35841"/>
    <lineage>
        <taxon>Bacteria</taxon>
        <taxon>Bacillati</taxon>
        <taxon>Bacillota</taxon>
        <taxon>Bacilli</taxon>
        <taxon>Bacillales</taxon>
        <taxon>Bacillaceae</taxon>
        <taxon>Caldibacillus</taxon>
    </lineage>
</organism>
<evidence type="ECO:0008006" key="3">
    <source>
        <dbReference type="Google" id="ProtNLM"/>
    </source>
</evidence>
<dbReference type="Proteomes" id="UP000032076">
    <property type="component" value="Unassembled WGS sequence"/>
</dbReference>
<sequence length="96" mass="11325">MAKVVIYYRKSVNEKNEQTVKRINKFIQSISSQHKIKGVFIDNYSESNAFLELVESQLNDIDVIYINQMINNEFEKELLNQLSNTDKFSIKLFMVN</sequence>
<accession>A0ABD4ACI4</accession>
<name>A0ABD4ACI4_9BACI</name>
<dbReference type="EMBL" id="JXLU01000020">
    <property type="protein sequence ID" value="KIO73897.1"/>
    <property type="molecule type" value="Genomic_DNA"/>
</dbReference>
<dbReference type="AlphaFoldDB" id="A0ABD4ACI4"/>
<evidence type="ECO:0000313" key="2">
    <source>
        <dbReference type="Proteomes" id="UP000032076"/>
    </source>
</evidence>
<evidence type="ECO:0000313" key="1">
    <source>
        <dbReference type="EMBL" id="KIO73897.1"/>
    </source>
</evidence>
<reference evidence="1 2" key="1">
    <citation type="submission" date="2015-01" db="EMBL/GenBank/DDBJ databases">
        <title>Draft Genome Sequences of Four Bacillus thermoamylovorans Strains, Isolated From Food Products.</title>
        <authorList>
            <person name="Krawcyk A.O."/>
            <person name="Berendsen E.M."/>
            <person name="Eijlander R.T."/>
            <person name="de Jong A."/>
            <person name="Wells-Bennik M."/>
            <person name="Kuipers O.P."/>
        </authorList>
    </citation>
    <scope>NUCLEOTIDE SEQUENCE [LARGE SCALE GENOMIC DNA]</scope>
    <source>
        <strain evidence="1 2">B4167</strain>
    </source>
</reference>
<gene>
    <name evidence="1" type="ORF">B4167_1844</name>
</gene>
<dbReference type="RefSeq" id="WP_041848186.1">
    <property type="nucleotide sequence ID" value="NZ_JAMAYU010000002.1"/>
</dbReference>
<protein>
    <recommendedName>
        <fullName evidence="3">Resolvase/invertase-type recombinase catalytic domain-containing protein</fullName>
    </recommendedName>
</protein>
<proteinExistence type="predicted"/>
<comment type="caution">
    <text evidence="1">The sequence shown here is derived from an EMBL/GenBank/DDBJ whole genome shotgun (WGS) entry which is preliminary data.</text>
</comment>